<proteinExistence type="predicted"/>
<dbReference type="EMBL" id="JARJCM010000085">
    <property type="protein sequence ID" value="KAJ7030995.1"/>
    <property type="molecule type" value="Genomic_DNA"/>
</dbReference>
<comment type="caution">
    <text evidence="2">The sequence shown here is derived from an EMBL/GenBank/DDBJ whole genome shotgun (WGS) entry which is preliminary data.</text>
</comment>
<name>A0AAD6X070_9AGAR</name>
<protein>
    <submittedName>
        <fullName evidence="2">Uncharacterized protein</fullName>
    </submittedName>
</protein>
<gene>
    <name evidence="2" type="ORF">C8F04DRAFT_1263267</name>
</gene>
<sequence>MANPPSDKLVSDTNQTTDQSLPSDAQCRCETPADAENAVSNAEKRAMPPADLQKGERYTDMLYHGHTPYLYYTPNLCYTQIHSNHARSRM</sequence>
<evidence type="ECO:0000256" key="1">
    <source>
        <dbReference type="SAM" id="MobiDB-lite"/>
    </source>
</evidence>
<dbReference type="AlphaFoldDB" id="A0AAD6X070"/>
<accession>A0AAD6X070</accession>
<reference evidence="2" key="1">
    <citation type="submission" date="2023-03" db="EMBL/GenBank/DDBJ databases">
        <title>Massive genome expansion in bonnet fungi (Mycena s.s.) driven by repeated elements and novel gene families across ecological guilds.</title>
        <authorList>
            <consortium name="Lawrence Berkeley National Laboratory"/>
            <person name="Harder C.B."/>
            <person name="Miyauchi S."/>
            <person name="Viragh M."/>
            <person name="Kuo A."/>
            <person name="Thoen E."/>
            <person name="Andreopoulos B."/>
            <person name="Lu D."/>
            <person name="Skrede I."/>
            <person name="Drula E."/>
            <person name="Henrissat B."/>
            <person name="Morin E."/>
            <person name="Kohler A."/>
            <person name="Barry K."/>
            <person name="LaButti K."/>
            <person name="Morin E."/>
            <person name="Salamov A."/>
            <person name="Lipzen A."/>
            <person name="Mereny Z."/>
            <person name="Hegedus B."/>
            <person name="Baldrian P."/>
            <person name="Stursova M."/>
            <person name="Weitz H."/>
            <person name="Taylor A."/>
            <person name="Grigoriev I.V."/>
            <person name="Nagy L.G."/>
            <person name="Martin F."/>
            <person name="Kauserud H."/>
        </authorList>
    </citation>
    <scope>NUCLEOTIDE SEQUENCE</scope>
    <source>
        <strain evidence="2">CBHHK200</strain>
    </source>
</reference>
<keyword evidence="3" id="KW-1185">Reference proteome</keyword>
<feature type="compositionally biased region" description="Polar residues" evidence="1">
    <location>
        <begin position="11"/>
        <end position="23"/>
    </location>
</feature>
<evidence type="ECO:0000313" key="2">
    <source>
        <dbReference type="EMBL" id="KAJ7030995.1"/>
    </source>
</evidence>
<organism evidence="2 3">
    <name type="scientific">Mycena alexandri</name>
    <dbReference type="NCBI Taxonomy" id="1745969"/>
    <lineage>
        <taxon>Eukaryota</taxon>
        <taxon>Fungi</taxon>
        <taxon>Dikarya</taxon>
        <taxon>Basidiomycota</taxon>
        <taxon>Agaricomycotina</taxon>
        <taxon>Agaricomycetes</taxon>
        <taxon>Agaricomycetidae</taxon>
        <taxon>Agaricales</taxon>
        <taxon>Marasmiineae</taxon>
        <taxon>Mycenaceae</taxon>
        <taxon>Mycena</taxon>
    </lineage>
</organism>
<dbReference type="Proteomes" id="UP001218188">
    <property type="component" value="Unassembled WGS sequence"/>
</dbReference>
<feature type="region of interest" description="Disordered" evidence="1">
    <location>
        <begin position="1"/>
        <end position="50"/>
    </location>
</feature>
<evidence type="ECO:0000313" key="3">
    <source>
        <dbReference type="Proteomes" id="UP001218188"/>
    </source>
</evidence>